<keyword evidence="3 5" id="KW-1133">Transmembrane helix</keyword>
<feature type="transmembrane region" description="Helical" evidence="5">
    <location>
        <begin position="39"/>
        <end position="60"/>
    </location>
</feature>
<gene>
    <name evidence="7" type="ORF">Dsi01nite_034980</name>
</gene>
<reference evidence="7" key="1">
    <citation type="submission" date="2021-01" db="EMBL/GenBank/DDBJ databases">
        <title>Whole genome shotgun sequence of Dactylosporangium siamense NBRC 106093.</title>
        <authorList>
            <person name="Komaki H."/>
            <person name="Tamura T."/>
        </authorList>
    </citation>
    <scope>NUCLEOTIDE SEQUENCE</scope>
    <source>
        <strain evidence="7">NBRC 106093</strain>
    </source>
</reference>
<sequence>MGHVSALLSVLYIVLLVTAGMAGAQLVRSTPRRTPIATMIAFALTAVPSLLQLTVAPGLFEALRRDRTAIGDGELWRLVTSFTVQDSGWTGTIFNLAALAVIGTLAERRWGPGRWVAIALAVQVLGNLWGLVVQPVGAGTSLVIFGLAGSLAAAAVVARDVDRRARSAAAVSLIAALTLLVLADIHGGAALLGALAGAALAVPRRSIPVTPPS</sequence>
<feature type="transmembrane region" description="Helical" evidence="5">
    <location>
        <begin position="88"/>
        <end position="106"/>
    </location>
</feature>
<name>A0A919PJT5_9ACTN</name>
<dbReference type="AlphaFoldDB" id="A0A919PJT5"/>
<keyword evidence="4 5" id="KW-0472">Membrane</keyword>
<feature type="transmembrane region" description="Helical" evidence="5">
    <location>
        <begin position="113"/>
        <end position="132"/>
    </location>
</feature>
<evidence type="ECO:0000256" key="4">
    <source>
        <dbReference type="ARBA" id="ARBA00023136"/>
    </source>
</evidence>
<dbReference type="InterPro" id="IPR022764">
    <property type="entry name" value="Peptidase_S54_rhomboid_dom"/>
</dbReference>
<feature type="transmembrane region" description="Helical" evidence="5">
    <location>
        <begin position="6"/>
        <end position="27"/>
    </location>
</feature>
<comment type="caution">
    <text evidence="7">The sequence shown here is derived from an EMBL/GenBank/DDBJ whole genome shotgun (WGS) entry which is preliminary data.</text>
</comment>
<evidence type="ECO:0000313" key="7">
    <source>
        <dbReference type="EMBL" id="GIG45457.1"/>
    </source>
</evidence>
<dbReference type="PANTHER" id="PTHR43066:SF5">
    <property type="entry name" value="RHOMBOID-LIKE PROTEIN 11, CHLOROPLASTIC-RELATED"/>
    <property type="match status" value="1"/>
</dbReference>
<dbReference type="GO" id="GO:0016020">
    <property type="term" value="C:membrane"/>
    <property type="evidence" value="ECO:0007669"/>
    <property type="project" value="UniProtKB-SubCell"/>
</dbReference>
<dbReference type="Gene3D" id="1.20.1540.10">
    <property type="entry name" value="Rhomboid-like"/>
    <property type="match status" value="1"/>
</dbReference>
<protein>
    <recommendedName>
        <fullName evidence="6">Peptidase S54 rhomboid domain-containing protein</fullName>
    </recommendedName>
</protein>
<organism evidence="7 8">
    <name type="scientific">Dactylosporangium siamense</name>
    <dbReference type="NCBI Taxonomy" id="685454"/>
    <lineage>
        <taxon>Bacteria</taxon>
        <taxon>Bacillati</taxon>
        <taxon>Actinomycetota</taxon>
        <taxon>Actinomycetes</taxon>
        <taxon>Micromonosporales</taxon>
        <taxon>Micromonosporaceae</taxon>
        <taxon>Dactylosporangium</taxon>
    </lineage>
</organism>
<dbReference type="EMBL" id="BONQ01000052">
    <property type="protein sequence ID" value="GIG45457.1"/>
    <property type="molecule type" value="Genomic_DNA"/>
</dbReference>
<feature type="domain" description="Peptidase S54 rhomboid" evidence="6">
    <location>
        <begin position="73"/>
        <end position="202"/>
    </location>
</feature>
<dbReference type="GO" id="GO:0004252">
    <property type="term" value="F:serine-type endopeptidase activity"/>
    <property type="evidence" value="ECO:0007669"/>
    <property type="project" value="InterPro"/>
</dbReference>
<dbReference type="Proteomes" id="UP000660611">
    <property type="component" value="Unassembled WGS sequence"/>
</dbReference>
<keyword evidence="2 5" id="KW-0812">Transmembrane</keyword>
<evidence type="ECO:0000256" key="1">
    <source>
        <dbReference type="ARBA" id="ARBA00004141"/>
    </source>
</evidence>
<evidence type="ECO:0000259" key="6">
    <source>
        <dbReference type="Pfam" id="PF01694"/>
    </source>
</evidence>
<accession>A0A919PJT5</accession>
<feature type="transmembrane region" description="Helical" evidence="5">
    <location>
        <begin position="138"/>
        <end position="158"/>
    </location>
</feature>
<proteinExistence type="predicted"/>
<evidence type="ECO:0000256" key="3">
    <source>
        <dbReference type="ARBA" id="ARBA00022989"/>
    </source>
</evidence>
<comment type="subcellular location">
    <subcellularLocation>
        <location evidence="1">Membrane</location>
        <topology evidence="1">Multi-pass membrane protein</topology>
    </subcellularLocation>
</comment>
<dbReference type="SUPFAM" id="SSF144091">
    <property type="entry name" value="Rhomboid-like"/>
    <property type="match status" value="1"/>
</dbReference>
<keyword evidence="8" id="KW-1185">Reference proteome</keyword>
<evidence type="ECO:0000256" key="5">
    <source>
        <dbReference type="SAM" id="Phobius"/>
    </source>
</evidence>
<dbReference type="InterPro" id="IPR035952">
    <property type="entry name" value="Rhomboid-like_sf"/>
</dbReference>
<evidence type="ECO:0000313" key="8">
    <source>
        <dbReference type="Proteomes" id="UP000660611"/>
    </source>
</evidence>
<dbReference type="PANTHER" id="PTHR43066">
    <property type="entry name" value="RHOMBOID-RELATED PROTEIN"/>
    <property type="match status" value="1"/>
</dbReference>
<evidence type="ECO:0000256" key="2">
    <source>
        <dbReference type="ARBA" id="ARBA00022692"/>
    </source>
</evidence>
<dbReference type="Pfam" id="PF01694">
    <property type="entry name" value="Rhomboid"/>
    <property type="match status" value="1"/>
</dbReference>
<feature type="transmembrane region" description="Helical" evidence="5">
    <location>
        <begin position="170"/>
        <end position="202"/>
    </location>
</feature>